<dbReference type="RefSeq" id="WP_214917747.1">
    <property type="nucleotide sequence ID" value="NZ_JAGGNX010000022.1"/>
</dbReference>
<gene>
    <name evidence="3" type="ORF">J7E47_09435</name>
</gene>
<feature type="coiled-coil region" evidence="1">
    <location>
        <begin position="1706"/>
        <end position="1740"/>
    </location>
</feature>
<evidence type="ECO:0000256" key="2">
    <source>
        <dbReference type="SAM" id="MobiDB-lite"/>
    </source>
</evidence>
<reference evidence="3" key="1">
    <citation type="submission" date="2021-03" db="EMBL/GenBank/DDBJ databases">
        <title>Genomic analysis provides insights into the functional capacity of soil bacteria communities inhabiting an altitudinal gradient in the Atacama Desert.</title>
        <authorList>
            <person name="Gonzalez M."/>
            <person name="Maldonado J."/>
            <person name="Maza F."/>
            <person name="Hodar C."/>
            <person name="Cortes M."/>
            <person name="Palma R."/>
            <person name="Andreani C."/>
            <person name="Gaete A."/>
            <person name="Vasquez-Dean J."/>
            <person name="Acuna V."/>
            <person name="Aguado M."/>
            <person name="Mandakovic D."/>
            <person name="Latorre M."/>
            <person name="Orellana A."/>
            <person name="Gutierrez R."/>
            <person name="Montecino M."/>
            <person name="Allende M."/>
            <person name="Maass A."/>
            <person name="Cambiazo V."/>
        </authorList>
    </citation>
    <scope>NUCLEOTIDE SEQUENCE</scope>
    <source>
        <strain evidence="3">ISL-25</strain>
    </source>
</reference>
<evidence type="ECO:0000256" key="1">
    <source>
        <dbReference type="SAM" id="Coils"/>
    </source>
</evidence>
<name>A0A944DLK3_PSEFL</name>
<comment type="caution">
    <text evidence="3">The sequence shown here is derived from an EMBL/GenBank/DDBJ whole genome shotgun (WGS) entry which is preliminary data.</text>
</comment>
<sequence length="3119" mass="339547">MTKLVRVTERLYVADGAAVDVGGGREKVLCFITSAPCHTPDLDLEKAFASNGSVAIVSAPSGSAWKKNRFFIDDISAISGCGLALVRFDSYLTPSIDARMVVSVAGSKWLTSGSCQLRAEFGEVGVTIPKGVRLSLLPGATALQIDAPAGLNIDLDKCFSLYGVRLPATKQLVLGLASSDPGRLEFQFSITVSSYNEDEPMLGLLYFRAVQHPLNKSFNFKRFHYPLFSLPPGNGSISVHLSASLDLMEPSPGEVPCVMFRSSVRLESVVLNGADQKKLPLNQFSPDGTRLFATALSVRKDLRFHFVKVPTLMSTMTSKPTYKEVALLPQGTIELTSPSVSLLGSGLLERVSTFDRLKFDLHDPADALDAQLWSPKGIILGKTIDTEPHPDAYLSKLAITSATRYEASSLNPLIKFSPDRLALYSLDSGAGTYRPIECGVPQGLPISPIDFGEPTSTNQTRCQFDSNVIARHRIGLLSKAAMTRASSRQVFAGEVGAESSSTPQGFKVMDEGSFWSDIEFARGTGWRIALSFGSDPAVAKELQSAFMEKEIFIVARRLPAVPAGTLQPPRFVLEFMASGWVFRTSITDSATSYAASADDIDPLIVIKFGSRSVKDLVDDSDRWTAAKTFVGSASDISAVKSRLKAVIKQLQDDHTNEGADGDTFPGPFVNTDSKSRTGKLFDPNWNGVVALSLAMPSTQSPFPVDLQPILDEYASRIRASIICADIRPVGVASDESSQVLALVRYLNPAQPKIDNGTDPDCAGGFDLKMLKVRLLAARVEKFECRLSFSLEKFFAQNFGVGGVLVGAYDRRLESGIPIDVYSFAFESPLSQTWGPGSFLTTATLTRLGYERAQSSSGEARGRFLITGNLAFNLDHVGIKDLEFDRLGIEFSSKSRSFEFRPGLLKVNVERRNLSKLLEKLPFRLTSFVFGRLAPGKFLSLDDLGFQPLPLFGGGSTGKGLFSYGFTFDLDLGSLGALSKNLEGFKGELLLGWQMDSGKFDLSLGFKLKGNKGGPLDFSLLDVIQVRAKQFGFGQLRNGDAYYVFAAGLQLRLLNQTFPEKGADQSVFVFYPSTGGTVAWLYARVDDSKDSVIPLFAIGQRIEIQNLLGSKTTLEGITRIKDVFKHTIEPGNLPYDGTSDVLYNPKADWLLGLEAKIFDVATLQLLVAEPDLYGARVTISKEKFPFLTKDWFFDLLYRRLDEDTGIFSMEVPPPIDMLDFGAVQVILPTIRGEVGTPGSHLLVDLGYPGKKSIAAWQRTGKIVAGIFGGDGGAYLGRVASRTFPVQLTTKYAKVYEFKKDSCFMVGMAGSFGLMRYFSQGPMSGHASLTGFFMIEGAMATIQTKRDVVADPALTKPPSTYLKLDGQFGVKGCIEACVDFKLVKAYVGLEFKVYFGFNYETWKGIMFRAGMVLNAYARLVIGRIRIPFDGSFEIALEFRFSFETTFELRLSNDDSRWIEVFEDNPLVSPKTLVIPNFRPTPPQVRPQGKTQAEWIWPSPILETLGYTVKKSVEFWFVAVPTLADETSSSGKQVPGVIGHLLAGEHPVYLNRPNSILVLADALLRWMLPQIKGLKKWDGSAKFEPHDPAFLHFHQALQPDNKDSRLESVDVAPSLTGIDSNQLKPGVRLVSREANIAKARPGFEKLTAARLFELYDQCFDTLVALPKDGNDKEKQTPACVPFPLPPLFELSYVVQSHDGADWKTESQIKRDLTQTCMLSENEVDALQRQLDQFHALLKAEREVSTKKAISQSPMQEWIFLSWHQLFCTELLRLSMNMLEGPNDITFEELRAKMVTDAKGPAYIAAQGVSRLFAGGLRFTHFKKTQGSFALAGTMFNAPELALGQRALLCLKQIPGVSGWSLNNTHVAACGKDGLPDATLGFEVSGLAQESEFVIPSFTPTRPKGYEDLPREYPLSKTATMGSDPVYAFPRELALISLSSQGLVIDWKARKRNNAGNELEDLNPQPASAHPHTAFRLRGMVVTADQFSFELGMLPLALEDRELLQELAAAPQTSLRLGYRTASSGPDVPYTELTAGNLQQLSAFRVDVSQEERPTLSLSTAPLPYYAESSGELIALLSAWTKTGSRTCRMTVPSPPGSTAVAAGVEVEVLLLSDADTGTGKCGKLGNVVTGTLPEGASWFARTTEILRRVPSSPQEALMIEVRRDAMSQALVRVPEGLRALLNGDDWMPVGQLRELKRHRVFGTSTESAAFKADFDAFVLQAEAQASHFDLLALQVKVDGIEMIGFEKSLPLIPTTPKIAQFQVYLDQPHVYQGFVPAKLLGIKTSPYELVGKRVEVLGRLRDHYGQQAPHEPVHILDRIEEYCDEIVGPNAWEHITAFLRSSPKGISLVLRANVDACNQEGGRADFVRRRLGLIRHQLGDSRLEVSAEWSFGDKTSTTIDKQVFVSKLIDSLETSLTVRPAKPFVELVTPLPLPKLAKDWEIQPFAAVLRMSRPSGTDELVRETTAALDPEGLAVKGSDDSVNSLKKFFEPVLTFFNASLAVCDPGVAHGSFFLVNSKCISGEILKDDDGFYSILPFANKPVSMNKPDATIVDRDLDATLSAACESLDSLLDDKQLGSVRSAVHSLLSLKRQMGLTSGNRLKGVFNGNPSPDAARRAVEEAVSQRASACWRLASIADLAVKPRQAATSSIFLKVVGDFQLEGPPGSPKQALPVSTTGITCAAEWRIPVVAWMGAEPGMVSVPALKFAARHILVDLAEVKSLAKATGALWLRLVDVGPARAEFVLPTFTAPAPLRRVLDTPIASGHIGTTKTLKPQTLATAKIWDYSATYSMPGHGLQPGTDAVYARVTSPIAGQSLTRTRFSEQSLLVAADNFIATAGECIGGMAVISDLQASAARLEHELANYAPISSFGLGKVEIVSARIAHNGKKWESSNADLEVDVDKDGASLKLGVKSLDACRYPCATTDLYATRNEQLAGGFGARPQKRPVFQEFIYATPSVGFKSEALPIIEVAEMLTGGTASNDPQKWLTQVINELLGGATTEQLQQLLVQCTLGFYPNNVYSLTGQNSEPAAVTMLTSRGDSASTDIPAGASSAATMWLSEVGGSAALGFWSAEVVVFRNGAGSAPERFLALHRVRGELAKNGNASEKKKLANGKQTGAKAKP</sequence>
<dbReference type="EMBL" id="JAGGOB010000020">
    <property type="protein sequence ID" value="MBT2328939.1"/>
    <property type="molecule type" value="Genomic_DNA"/>
</dbReference>
<proteinExistence type="predicted"/>
<evidence type="ECO:0000313" key="3">
    <source>
        <dbReference type="EMBL" id="MBT2328939.1"/>
    </source>
</evidence>
<feature type="region of interest" description="Disordered" evidence="2">
    <location>
        <begin position="3097"/>
        <end position="3119"/>
    </location>
</feature>
<protein>
    <submittedName>
        <fullName evidence="3">Uncharacterized protein</fullName>
    </submittedName>
</protein>
<evidence type="ECO:0000313" key="4">
    <source>
        <dbReference type="Proteomes" id="UP000692896"/>
    </source>
</evidence>
<dbReference type="Proteomes" id="UP000692896">
    <property type="component" value="Unassembled WGS sequence"/>
</dbReference>
<organism evidence="3 4">
    <name type="scientific">Pseudomonas fluorescens</name>
    <dbReference type="NCBI Taxonomy" id="294"/>
    <lineage>
        <taxon>Bacteria</taxon>
        <taxon>Pseudomonadati</taxon>
        <taxon>Pseudomonadota</taxon>
        <taxon>Gammaproteobacteria</taxon>
        <taxon>Pseudomonadales</taxon>
        <taxon>Pseudomonadaceae</taxon>
        <taxon>Pseudomonas</taxon>
    </lineage>
</organism>
<accession>A0A944DLK3</accession>
<keyword evidence="1" id="KW-0175">Coiled coil</keyword>